<comment type="caution">
    <text evidence="1">The sequence shown here is derived from an EMBL/GenBank/DDBJ whole genome shotgun (WGS) entry which is preliminary data.</text>
</comment>
<name>A0A841LVT2_9HYPH</name>
<sequence>MLNKQIQRDGGVTIVQWLLGAGEQRHQPVN</sequence>
<dbReference type="Proteomes" id="UP000555393">
    <property type="component" value="Unassembled WGS sequence"/>
</dbReference>
<dbReference type="AlphaFoldDB" id="A0A841LVT2"/>
<organism evidence="1 2">
    <name type="scientific">Paenochrobactrum gallinarii</name>
    <dbReference type="NCBI Taxonomy" id="643673"/>
    <lineage>
        <taxon>Bacteria</taxon>
        <taxon>Pseudomonadati</taxon>
        <taxon>Pseudomonadota</taxon>
        <taxon>Alphaproteobacteria</taxon>
        <taxon>Hyphomicrobiales</taxon>
        <taxon>Brucellaceae</taxon>
        <taxon>Paenochrobactrum</taxon>
    </lineage>
</organism>
<evidence type="ECO:0000313" key="1">
    <source>
        <dbReference type="EMBL" id="MBB6261436.1"/>
    </source>
</evidence>
<gene>
    <name evidence="1" type="ORF">FHS77_001991</name>
</gene>
<protein>
    <submittedName>
        <fullName evidence="1">Uncharacterized protein</fullName>
    </submittedName>
</protein>
<accession>A0A841LVT2</accession>
<keyword evidence="2" id="KW-1185">Reference proteome</keyword>
<evidence type="ECO:0000313" key="2">
    <source>
        <dbReference type="Proteomes" id="UP000555393"/>
    </source>
</evidence>
<proteinExistence type="predicted"/>
<reference evidence="1 2" key="1">
    <citation type="submission" date="2020-08" db="EMBL/GenBank/DDBJ databases">
        <title>Genomic Encyclopedia of Type Strains, Phase IV (KMG-IV): sequencing the most valuable type-strain genomes for metagenomic binning, comparative biology and taxonomic classification.</title>
        <authorList>
            <person name="Goeker M."/>
        </authorList>
    </citation>
    <scope>NUCLEOTIDE SEQUENCE [LARGE SCALE GENOMIC DNA]</scope>
    <source>
        <strain evidence="1 2">DSM 22336</strain>
    </source>
</reference>
<dbReference type="EMBL" id="JACIIU010000008">
    <property type="protein sequence ID" value="MBB6261436.1"/>
    <property type="molecule type" value="Genomic_DNA"/>
</dbReference>